<dbReference type="InterPro" id="IPR008271">
    <property type="entry name" value="Ser/Thr_kinase_AS"/>
</dbReference>
<keyword evidence="4" id="KW-1185">Reference proteome</keyword>
<reference evidence="3 4" key="1">
    <citation type="submission" date="2020-05" db="EMBL/GenBank/DDBJ databases">
        <title>Identification and distribution of gene clusters putatively required for synthesis of sphingolipid metabolism inhibitors in phylogenetically diverse species of the filamentous fungus Fusarium.</title>
        <authorList>
            <person name="Kim H.-S."/>
            <person name="Busman M."/>
            <person name="Brown D.W."/>
            <person name="Divon H."/>
            <person name="Uhlig S."/>
            <person name="Proctor R.H."/>
        </authorList>
    </citation>
    <scope>NUCLEOTIDE SEQUENCE [LARGE SCALE GENOMIC DNA]</scope>
    <source>
        <strain evidence="3 4">NRRL 53147</strain>
    </source>
</reference>
<dbReference type="GO" id="GO:0005524">
    <property type="term" value="F:ATP binding"/>
    <property type="evidence" value="ECO:0007669"/>
    <property type="project" value="InterPro"/>
</dbReference>
<keyword evidence="3" id="KW-0418">Kinase</keyword>
<sequence length="924" mass="105533">MSNPRKRPHDERNEEFIRYVRQESQQGLDGNDTVTRFVSPAVTAKWWKKSGQRRLSRAIDRNIHALPTTIENGYLNIFSILVYISRTYLINNFTSNGYQDQQLPLLNARCFGDDPALVDDMNEFCENQWMFCPLIFSRHTPMDKRYIDPRQILPIKPTFTITTDSNHSKSIIRVVTLYPECFDREWSPTGTVVFKEYRTRERETLRDAWIKEYNAFAAIESCDYIVRYLGSFEQNNRCFMILEHASEGSLLELFKRNERPVTEEERRYFLYGLMGLTKAIDKIQNLGGGPRNQRTGFAHRDIKPANILVFPGQDGRYSYGFRMKLADFDTATPSRPIDEDESSFQDNDGNRTYCSPEATRLYRDQEQGFMQVPVASDVWSLGCVISEAIVWVAGGTAALNEAASDRRREILTHGTLLADGSFGECFHNSSTALTCVVKSHSAALDALQGPKFLSRNVCRLVEHWMLVPYQERHSPILIWKTFERNYQEIFHPVPSLGRHSPPLLPQPGFHNTPILTQSPTNMTESLFQPDRSPHQRTSSHLGSSRQIGMALDRSDMHQRDSLGINTRMSSNNGTPIDRHTSAQWSHNGFQAISELEDKSSPVSAISTNELNLGNMLGSPIHPSISFPAQDNHYHPVPAANSPAETSTDITRLTPQKQNEAGMYGELTVDDVASHRKKNGKRESLEGYEKFRNRMGNRRFVFIIDDSETMRDREREVIKVLGVLVWLVRKIDHSGPEIRFTSKPDKKFPIERRPRFLLKMDKFINPVREWLGGNDAETLCNMKHSFNQIFADANMVDPKRPTSVVILTDGIWEHGGSLEEKGVEACITKIIKRMEDKGIGDTAFAFQFVSFGNDPIGLRRLKYLDDDALYGGNEDNRTISVIEVDLYNAVETIDETSYTWTVLAHSPVSLPGFWAVWDWMVPLAQ</sequence>
<dbReference type="PANTHER" id="PTHR24359:SF1">
    <property type="entry name" value="INHIBITOR OF NUCLEAR FACTOR KAPPA-B KINASE EPSILON SUBUNIT HOMOLOG 1-RELATED"/>
    <property type="match status" value="1"/>
</dbReference>
<dbReference type="AlphaFoldDB" id="A0A8H5IJI3"/>
<dbReference type="GO" id="GO:0004674">
    <property type="term" value="F:protein serine/threonine kinase activity"/>
    <property type="evidence" value="ECO:0007669"/>
    <property type="project" value="TreeGrafter"/>
</dbReference>
<evidence type="ECO:0000256" key="1">
    <source>
        <dbReference type="SAM" id="MobiDB-lite"/>
    </source>
</evidence>
<name>A0A8H5IJI3_9HYPO</name>
<dbReference type="SMART" id="SM00220">
    <property type="entry name" value="S_TKc"/>
    <property type="match status" value="1"/>
</dbReference>
<evidence type="ECO:0000313" key="4">
    <source>
        <dbReference type="Proteomes" id="UP000522262"/>
    </source>
</evidence>
<accession>A0A8H5IJI3</accession>
<dbReference type="SUPFAM" id="SSF56112">
    <property type="entry name" value="Protein kinase-like (PK-like)"/>
    <property type="match status" value="1"/>
</dbReference>
<dbReference type="Proteomes" id="UP000522262">
    <property type="component" value="Unassembled WGS sequence"/>
</dbReference>
<dbReference type="SUPFAM" id="SSF53300">
    <property type="entry name" value="vWA-like"/>
    <property type="match status" value="1"/>
</dbReference>
<feature type="domain" description="Protein kinase" evidence="2">
    <location>
        <begin position="157"/>
        <end position="490"/>
    </location>
</feature>
<dbReference type="InterPro" id="IPR036465">
    <property type="entry name" value="vWFA_dom_sf"/>
</dbReference>
<dbReference type="InterPro" id="IPR011009">
    <property type="entry name" value="Kinase-like_dom_sf"/>
</dbReference>
<gene>
    <name evidence="3" type="ORF">FMEXI_9707</name>
</gene>
<keyword evidence="3" id="KW-0808">Transferase</keyword>
<evidence type="ECO:0000259" key="2">
    <source>
        <dbReference type="PROSITE" id="PS50011"/>
    </source>
</evidence>
<evidence type="ECO:0000313" key="3">
    <source>
        <dbReference type="EMBL" id="KAF5537719.1"/>
    </source>
</evidence>
<dbReference type="EMBL" id="JAAOAM010000229">
    <property type="protein sequence ID" value="KAF5537719.1"/>
    <property type="molecule type" value="Genomic_DNA"/>
</dbReference>
<dbReference type="PROSITE" id="PS00108">
    <property type="entry name" value="PROTEIN_KINASE_ST"/>
    <property type="match status" value="1"/>
</dbReference>
<dbReference type="Gene3D" id="1.10.510.10">
    <property type="entry name" value="Transferase(Phosphotransferase) domain 1"/>
    <property type="match status" value="1"/>
</dbReference>
<comment type="caution">
    <text evidence="3">The sequence shown here is derived from an EMBL/GenBank/DDBJ whole genome shotgun (WGS) entry which is preliminary data.</text>
</comment>
<feature type="region of interest" description="Disordered" evidence="1">
    <location>
        <begin position="526"/>
        <end position="546"/>
    </location>
</feature>
<dbReference type="CDD" id="cd00180">
    <property type="entry name" value="PKc"/>
    <property type="match status" value="1"/>
</dbReference>
<dbReference type="PROSITE" id="PS50011">
    <property type="entry name" value="PROTEIN_KINASE_DOM"/>
    <property type="match status" value="1"/>
</dbReference>
<dbReference type="InterPro" id="IPR000719">
    <property type="entry name" value="Prot_kinase_dom"/>
</dbReference>
<organism evidence="3 4">
    <name type="scientific">Fusarium mexicanum</name>
    <dbReference type="NCBI Taxonomy" id="751941"/>
    <lineage>
        <taxon>Eukaryota</taxon>
        <taxon>Fungi</taxon>
        <taxon>Dikarya</taxon>
        <taxon>Ascomycota</taxon>
        <taxon>Pezizomycotina</taxon>
        <taxon>Sordariomycetes</taxon>
        <taxon>Hypocreomycetidae</taxon>
        <taxon>Hypocreales</taxon>
        <taxon>Nectriaceae</taxon>
        <taxon>Fusarium</taxon>
        <taxon>Fusarium fujikuroi species complex</taxon>
    </lineage>
</organism>
<proteinExistence type="predicted"/>
<feature type="compositionally biased region" description="Polar residues" evidence="1">
    <location>
        <begin position="535"/>
        <end position="546"/>
    </location>
</feature>
<protein>
    <submittedName>
        <fullName evidence="3">Serine threonine kinase</fullName>
    </submittedName>
</protein>
<dbReference type="PANTHER" id="PTHR24359">
    <property type="entry name" value="SERINE/THREONINE-PROTEIN KINASE SBK1"/>
    <property type="match status" value="1"/>
</dbReference>
<dbReference type="Pfam" id="PF00069">
    <property type="entry name" value="Pkinase"/>
    <property type="match status" value="1"/>
</dbReference>